<evidence type="ECO:0000313" key="2">
    <source>
        <dbReference type="Proteomes" id="UP000258127"/>
    </source>
</evidence>
<evidence type="ECO:0000313" key="1">
    <source>
        <dbReference type="EMBL" id="AXO90624.1"/>
    </source>
</evidence>
<dbReference type="Proteomes" id="UP000258127">
    <property type="component" value="Chromosome"/>
</dbReference>
<sequence length="216" mass="24419">MNTAAVREQIHQAQLYESRTGQLQQRLEQQLPHLHPLIQLPVQDAKGTLARFVSAYIDQVPELLEAAHAVAREAGIESQIKPVLKIAEAYFLQPPSVVGSHTGLDCLLDEAYLAHRLVEEVNDLYIRHFQQPLIPVDTTVANLIAHQLIGETFANQLDEVVHHSVDEMLDDESFAVESVEAYRETLRSPQTGEAWKRWPCLSRQLSVELDLHQTSH</sequence>
<accession>A0AAI8KFR1</accession>
<organism evidence="1 2">
    <name type="scientific">Pseudomonas parafulva</name>
    <dbReference type="NCBI Taxonomy" id="157782"/>
    <lineage>
        <taxon>Bacteria</taxon>
        <taxon>Pseudomonadati</taxon>
        <taxon>Pseudomonadota</taxon>
        <taxon>Gammaproteobacteria</taxon>
        <taxon>Pseudomonadales</taxon>
        <taxon>Pseudomonadaceae</taxon>
        <taxon>Pseudomonas</taxon>
    </lineage>
</organism>
<dbReference type="KEGG" id="ppv:NJ69_18630"/>
<gene>
    <name evidence="1" type="ORF">DZC75_22420</name>
</gene>
<proteinExistence type="predicted"/>
<dbReference type="RefSeq" id="WP_039582071.1">
    <property type="nucleotide sequence ID" value="NZ_CP009747.1"/>
</dbReference>
<reference evidence="1 2" key="1">
    <citation type="submission" date="2018-08" db="EMBL/GenBank/DDBJ databases">
        <authorList>
            <person name="Lee Y."/>
            <person name="Kakembo D."/>
        </authorList>
    </citation>
    <scope>NUCLEOTIDE SEQUENCE [LARGE SCALE GENOMIC DNA]</scope>
    <source>
        <strain evidence="1 2">JBCS1880</strain>
    </source>
</reference>
<dbReference type="EMBL" id="CP031641">
    <property type="protein sequence ID" value="AXO90624.1"/>
    <property type="molecule type" value="Genomic_DNA"/>
</dbReference>
<protein>
    <submittedName>
        <fullName evidence="1">Uncharacterized protein</fullName>
    </submittedName>
</protein>
<dbReference type="AlphaFoldDB" id="A0AAI8KFR1"/>
<keyword evidence="2" id="KW-1185">Reference proteome</keyword>
<name>A0AAI8KFR1_9PSED</name>